<organism evidence="1 2">
    <name type="scientific">Tritrichomonas musculus</name>
    <dbReference type="NCBI Taxonomy" id="1915356"/>
    <lineage>
        <taxon>Eukaryota</taxon>
        <taxon>Metamonada</taxon>
        <taxon>Parabasalia</taxon>
        <taxon>Tritrichomonadida</taxon>
        <taxon>Tritrichomonadidae</taxon>
        <taxon>Tritrichomonas</taxon>
    </lineage>
</organism>
<accession>A0ABR2IIT7</accession>
<evidence type="ECO:0008006" key="3">
    <source>
        <dbReference type="Google" id="ProtNLM"/>
    </source>
</evidence>
<evidence type="ECO:0000313" key="2">
    <source>
        <dbReference type="Proteomes" id="UP001470230"/>
    </source>
</evidence>
<gene>
    <name evidence="1" type="ORF">M9Y10_011193</name>
</gene>
<dbReference type="PANTHER" id="PTHR24159">
    <property type="match status" value="1"/>
</dbReference>
<protein>
    <recommendedName>
        <fullName evidence="3">DUF3447 domain-containing protein</fullName>
    </recommendedName>
</protein>
<reference evidence="1 2" key="1">
    <citation type="submission" date="2024-04" db="EMBL/GenBank/DDBJ databases">
        <title>Tritrichomonas musculus Genome.</title>
        <authorList>
            <person name="Alves-Ferreira E."/>
            <person name="Grigg M."/>
            <person name="Lorenzi H."/>
            <person name="Galac M."/>
        </authorList>
    </citation>
    <scope>NUCLEOTIDE SEQUENCE [LARGE SCALE GENOMIC DNA]</scope>
    <source>
        <strain evidence="1 2">EAF2021</strain>
    </source>
</reference>
<evidence type="ECO:0000313" key="1">
    <source>
        <dbReference type="EMBL" id="KAK8863507.1"/>
    </source>
</evidence>
<dbReference type="EMBL" id="JAPFFF010000017">
    <property type="protein sequence ID" value="KAK8863507.1"/>
    <property type="molecule type" value="Genomic_DNA"/>
</dbReference>
<dbReference type="Proteomes" id="UP001470230">
    <property type="component" value="Unassembled WGS sequence"/>
</dbReference>
<comment type="caution">
    <text evidence="1">The sequence shown here is derived from an EMBL/GenBank/DDBJ whole genome shotgun (WGS) entry which is preliminary data.</text>
</comment>
<dbReference type="PANTHER" id="PTHR24159:SF5">
    <property type="entry name" value="ANK_REP_REGION DOMAIN-CONTAINING PROTEIN"/>
    <property type="match status" value="1"/>
</dbReference>
<dbReference type="InterPro" id="IPR036770">
    <property type="entry name" value="Ankyrin_rpt-contain_sf"/>
</dbReference>
<name>A0ABR2IIT7_9EUKA</name>
<keyword evidence="2" id="KW-1185">Reference proteome</keyword>
<proteinExistence type="predicted"/>
<sequence length="362" mass="43365">MEIDQYIAKMKNIQNTLLAYIEGEDVSGSNYANFNKLLDDLNIRRKKHELKSLLHLISVISNHHHRFPSFFPKIFQILRDLRNEMQIFFSNLTIFNIFRKNKRILLFLFDERILIVNETIVSIIKTNKYSKLNYPEYFLTEIRPFVNDDYVDSLMYKMPEEYEKYRRIGEGFYTIVDLIIEDKIDEFVSYVNERNLSFNYIPEISIVETNPLLITNQSSLIEYAFFYGSKKIINCLIEKGVELTSSLWLYAIHSNNLDIIKILGDHEVNLPKKSFKGVLWESIKCHHVELTNYIIQKYYKELNRKSYLFQSLKYYNFNFIDEKLINDSLFFNLCKYDYFDLVDKFLNENKNIDVNQTKVLLI</sequence>
<dbReference type="Gene3D" id="1.25.40.20">
    <property type="entry name" value="Ankyrin repeat-containing domain"/>
    <property type="match status" value="1"/>
</dbReference>
<dbReference type="SUPFAM" id="SSF48403">
    <property type="entry name" value="Ankyrin repeat"/>
    <property type="match status" value="1"/>
</dbReference>